<name>A0A8T4CA60_9ARCH</name>
<gene>
    <name evidence="1" type="ORF">FJY86_01580</name>
</gene>
<evidence type="ECO:0000313" key="1">
    <source>
        <dbReference type="EMBL" id="MBM3282015.1"/>
    </source>
</evidence>
<organism evidence="1 2">
    <name type="scientific">Candidatus Iainarchaeum sp</name>
    <dbReference type="NCBI Taxonomy" id="3101447"/>
    <lineage>
        <taxon>Archaea</taxon>
        <taxon>Candidatus Iainarchaeota</taxon>
        <taxon>Candidatus Iainarchaeia</taxon>
        <taxon>Candidatus Iainarchaeales</taxon>
        <taxon>Candidatus Iainarchaeaceae</taxon>
        <taxon>Candidatus Iainarchaeum</taxon>
    </lineage>
</organism>
<comment type="caution">
    <text evidence="1">The sequence shown here is derived from an EMBL/GenBank/DDBJ whole genome shotgun (WGS) entry which is preliminary data.</text>
</comment>
<dbReference type="AlphaFoldDB" id="A0A8T4CA60"/>
<evidence type="ECO:0000313" key="2">
    <source>
        <dbReference type="Proteomes" id="UP000774699"/>
    </source>
</evidence>
<reference evidence="1" key="1">
    <citation type="submission" date="2019-03" db="EMBL/GenBank/DDBJ databases">
        <title>Lake Tanganyika Metagenome-Assembled Genomes (MAGs).</title>
        <authorList>
            <person name="Tran P."/>
        </authorList>
    </citation>
    <scope>NUCLEOTIDE SEQUENCE</scope>
    <source>
        <strain evidence="1">M_DeepCast_50m_m2_156</strain>
    </source>
</reference>
<protein>
    <submittedName>
        <fullName evidence="1">Uncharacterized protein</fullName>
    </submittedName>
</protein>
<sequence length="268" mass="29317">MKATSNTILLGIALLCLSTLVWGDAYLVDPVVQKAKPRETVDAGRIMPGESVEIIFNKNSGYGKNVDWTQARIQNTHNEEGFITQDSGVGTDSLITKIQTNLLTPEGVYDFPLEMIGNNDELLNETYILRVTVQKNLVNASLIANQLSGGVNEPSTFTVLLVNDSSASTKIEVIPALPQIWAKSQIVNMTPHSFKEVSLNVTPRFAGPKTFDIRITKENSETISNLKGTIVANPTLKDRYGAGLYGFPFFTISLVANYLANAFVSFLL</sequence>
<accession>A0A8T4CA60</accession>
<dbReference type="EMBL" id="VGJJ01000007">
    <property type="protein sequence ID" value="MBM3282015.1"/>
    <property type="molecule type" value="Genomic_DNA"/>
</dbReference>
<dbReference type="Proteomes" id="UP000774699">
    <property type="component" value="Unassembled WGS sequence"/>
</dbReference>
<proteinExistence type="predicted"/>